<dbReference type="GO" id="GO:0005975">
    <property type="term" value="P:carbohydrate metabolic process"/>
    <property type="evidence" value="ECO:0007669"/>
    <property type="project" value="InterPro"/>
</dbReference>
<sequence>MNLKTKPFYLDDEAINWVESTLTQLSTDEKIGQLFLPIGYSTDKEYLDNLISYHIGGLFFRSGKAEEVQKTYQYAQEKSKIPLLTAANLEDGGNGAAIEATAYGSQMAVAASNDLNNAYTLGKIAASDGKEVGVNWGFSPVVDLDFNFRNPITNVRTYGSQVENVISCAKQYIQAFHDNNMMTSIKHFPGDGVDERDQHLLTSINSLSVESWKKTYGKVYKELIDFGSKAVMVGHIAFPDYSGDNMPATLNPKILQNLLREELKFNGLIITDASPMVGFCSAMKRSEAVPYTIQSGCDMILFNRHFEEDIQFMKDGLEKGILTEERLDEAVRRILATKASLGLHKAVSYGSAKFRDYSEEQRLLADSSITLVKDNQHLLPIDVNKQKRVLVEILGNSASNERVQNQVQKALTEKEFEVTIYQPETNFWELETVSEFANRYDLVLYVVNVENSSNQTVARINWHTLFGLGNNLPWFVKEIPTALISFGNPYHIFDLPMVDTVINAYCNYDHFINAAVDKLVGESEFKGKSPVNPFCFNDILESLKYENS</sequence>
<evidence type="ECO:0000256" key="3">
    <source>
        <dbReference type="ARBA" id="ARBA00012663"/>
    </source>
</evidence>
<dbReference type="Gene3D" id="3.20.20.300">
    <property type="entry name" value="Glycoside hydrolase, family 3, N-terminal domain"/>
    <property type="match status" value="1"/>
</dbReference>
<accession>A0A1H7UPY9</accession>
<dbReference type="SUPFAM" id="SSF51445">
    <property type="entry name" value="(Trans)glycosidases"/>
    <property type="match status" value="1"/>
</dbReference>
<evidence type="ECO:0000259" key="6">
    <source>
        <dbReference type="Pfam" id="PF00933"/>
    </source>
</evidence>
<reference evidence="7 8" key="1">
    <citation type="submission" date="2016-10" db="EMBL/GenBank/DDBJ databases">
        <authorList>
            <person name="de Groot N.N."/>
        </authorList>
    </citation>
    <scope>NUCLEOTIDE SEQUENCE [LARGE SCALE GENOMIC DNA]</scope>
    <source>
        <strain evidence="7 8">VTM1R29</strain>
    </source>
</reference>
<dbReference type="Gene3D" id="3.40.50.1700">
    <property type="entry name" value="Glycoside hydrolase family 3 C-terminal domain"/>
    <property type="match status" value="1"/>
</dbReference>
<dbReference type="Proteomes" id="UP000182764">
    <property type="component" value="Unassembled WGS sequence"/>
</dbReference>
<evidence type="ECO:0000313" key="7">
    <source>
        <dbReference type="EMBL" id="SEL99090.1"/>
    </source>
</evidence>
<dbReference type="Pfam" id="PF00933">
    <property type="entry name" value="Glyco_hydro_3"/>
    <property type="match status" value="1"/>
</dbReference>
<gene>
    <name evidence="7" type="ORF">SAMN04487839_101611</name>
</gene>
<name>A0A1H7UPY9_9STRE</name>
<dbReference type="EC" id="3.2.1.52" evidence="3"/>
<evidence type="ECO:0000256" key="2">
    <source>
        <dbReference type="ARBA" id="ARBA00005336"/>
    </source>
</evidence>
<organism evidence="7 8">
    <name type="scientific">Streptococcus gallolyticus</name>
    <dbReference type="NCBI Taxonomy" id="315405"/>
    <lineage>
        <taxon>Bacteria</taxon>
        <taxon>Bacillati</taxon>
        <taxon>Bacillota</taxon>
        <taxon>Bacilli</taxon>
        <taxon>Lactobacillales</taxon>
        <taxon>Streptococcaceae</taxon>
        <taxon>Streptococcus</taxon>
    </lineage>
</organism>
<dbReference type="InterPro" id="IPR036962">
    <property type="entry name" value="Glyco_hydro_3_N_sf"/>
</dbReference>
<proteinExistence type="inferred from homology"/>
<dbReference type="InterPro" id="IPR050226">
    <property type="entry name" value="NagZ_Beta-hexosaminidase"/>
</dbReference>
<dbReference type="PANTHER" id="PTHR30480:SF13">
    <property type="entry name" value="BETA-HEXOSAMINIDASE"/>
    <property type="match status" value="1"/>
</dbReference>
<protein>
    <recommendedName>
        <fullName evidence="3">beta-N-acetylhexosaminidase</fullName>
        <ecNumber evidence="3">3.2.1.52</ecNumber>
    </recommendedName>
</protein>
<keyword evidence="4" id="KW-0378">Hydrolase</keyword>
<dbReference type="PANTHER" id="PTHR30480">
    <property type="entry name" value="BETA-HEXOSAMINIDASE-RELATED"/>
    <property type="match status" value="1"/>
</dbReference>
<evidence type="ECO:0000313" key="8">
    <source>
        <dbReference type="Proteomes" id="UP000182764"/>
    </source>
</evidence>
<dbReference type="AlphaFoldDB" id="A0A1H7UPY9"/>
<keyword evidence="5" id="KW-0326">Glycosidase</keyword>
<dbReference type="InterPro" id="IPR017853">
    <property type="entry name" value="GH"/>
</dbReference>
<feature type="domain" description="Glycoside hydrolase family 3 N-terminal" evidence="6">
    <location>
        <begin position="27"/>
        <end position="335"/>
    </location>
</feature>
<dbReference type="InterPro" id="IPR001764">
    <property type="entry name" value="Glyco_hydro_3_N"/>
</dbReference>
<dbReference type="GO" id="GO:0004563">
    <property type="term" value="F:beta-N-acetylhexosaminidase activity"/>
    <property type="evidence" value="ECO:0007669"/>
    <property type="project" value="UniProtKB-EC"/>
</dbReference>
<comment type="similarity">
    <text evidence="2">Belongs to the glycosyl hydrolase 3 family.</text>
</comment>
<comment type="catalytic activity">
    <reaction evidence="1">
        <text>Hydrolysis of terminal non-reducing N-acetyl-D-hexosamine residues in N-acetyl-beta-D-hexosaminides.</text>
        <dbReference type="EC" id="3.2.1.52"/>
    </reaction>
</comment>
<dbReference type="GO" id="GO:0009254">
    <property type="term" value="P:peptidoglycan turnover"/>
    <property type="evidence" value="ECO:0007669"/>
    <property type="project" value="TreeGrafter"/>
</dbReference>
<evidence type="ECO:0000256" key="4">
    <source>
        <dbReference type="ARBA" id="ARBA00022801"/>
    </source>
</evidence>
<evidence type="ECO:0000256" key="1">
    <source>
        <dbReference type="ARBA" id="ARBA00001231"/>
    </source>
</evidence>
<dbReference type="SUPFAM" id="SSF52279">
    <property type="entry name" value="Beta-D-glucan exohydrolase, C-terminal domain"/>
    <property type="match status" value="1"/>
</dbReference>
<dbReference type="EMBL" id="FOBM01000001">
    <property type="protein sequence ID" value="SEL99090.1"/>
    <property type="molecule type" value="Genomic_DNA"/>
</dbReference>
<dbReference type="RefSeq" id="WP_074595157.1">
    <property type="nucleotide sequence ID" value="NZ_FNUH01000002.1"/>
</dbReference>
<evidence type="ECO:0000256" key="5">
    <source>
        <dbReference type="ARBA" id="ARBA00023295"/>
    </source>
</evidence>
<dbReference type="InterPro" id="IPR036881">
    <property type="entry name" value="Glyco_hydro_3_C_sf"/>
</dbReference>